<feature type="region of interest" description="Disordered" evidence="1">
    <location>
        <begin position="61"/>
        <end position="94"/>
    </location>
</feature>
<evidence type="ECO:0000313" key="4">
    <source>
        <dbReference type="Proteomes" id="UP000509833"/>
    </source>
</evidence>
<dbReference type="RefSeq" id="WP_232086274.1">
    <property type="nucleotide sequence ID" value="NZ_CP125765.1"/>
</dbReference>
<reference evidence="3 4" key="1">
    <citation type="submission" date="2020-06" db="EMBL/GenBank/DDBJ databases">
        <authorList>
            <person name="Chuat V."/>
        </authorList>
    </citation>
    <scope>NUCLEOTIDE SEQUENCE [LARGE SCALE GENOMIC DNA]</scope>
    <source>
        <strain evidence="3">STH_CIRM_336</strain>
    </source>
</reference>
<feature type="transmembrane region" description="Helical" evidence="2">
    <location>
        <begin position="31"/>
        <end position="51"/>
    </location>
</feature>
<name>A0A7U7C4Z3_STRTR</name>
<dbReference type="EMBL" id="LR822017">
    <property type="protein sequence ID" value="CAD0138009.1"/>
    <property type="molecule type" value="Genomic_DNA"/>
</dbReference>
<keyword evidence="2" id="KW-1133">Transmembrane helix</keyword>
<dbReference type="Proteomes" id="UP000509833">
    <property type="component" value="Chromosome"/>
</dbReference>
<gene>
    <name evidence="3" type="ORF">STHERMO_1250</name>
</gene>
<evidence type="ECO:0000313" key="3">
    <source>
        <dbReference type="EMBL" id="CAD0138009.1"/>
    </source>
</evidence>
<organism evidence="3 4">
    <name type="scientific">Streptococcus thermophilus</name>
    <dbReference type="NCBI Taxonomy" id="1308"/>
    <lineage>
        <taxon>Bacteria</taxon>
        <taxon>Bacillati</taxon>
        <taxon>Bacillota</taxon>
        <taxon>Bacilli</taxon>
        <taxon>Lactobacillales</taxon>
        <taxon>Streptococcaceae</taxon>
        <taxon>Streptococcus</taxon>
    </lineage>
</organism>
<evidence type="ECO:0000256" key="2">
    <source>
        <dbReference type="SAM" id="Phobius"/>
    </source>
</evidence>
<proteinExistence type="predicted"/>
<protein>
    <submittedName>
        <fullName evidence="3">Uncharacterized protein</fullName>
    </submittedName>
</protein>
<accession>A0A7U7C4Z3</accession>
<keyword evidence="2" id="KW-0812">Transmembrane</keyword>
<feature type="compositionally biased region" description="Low complexity" evidence="1">
    <location>
        <begin position="74"/>
        <end position="94"/>
    </location>
</feature>
<keyword evidence="2" id="KW-0472">Membrane</keyword>
<sequence>MSEFRRRKTERTRGMKVSSFNKLKDPKKIRWVIGGIALIAVLIPLLTLVWYSNNQNENVTNPWKNGQLAKSKEGSSSNSKSSSDSKASQVDTSSLSDQQLGDWVFSTYAKEQGSTGDNYKNLGWSVYSWKDNDDGLVYAQLYDTYGNDVLLFRVNTKEQLEAYGGIDGSSGSWDVVSKTYKTS</sequence>
<evidence type="ECO:0000256" key="1">
    <source>
        <dbReference type="SAM" id="MobiDB-lite"/>
    </source>
</evidence>
<dbReference type="AlphaFoldDB" id="A0A7U7C4Z3"/>